<dbReference type="AlphaFoldDB" id="A0AA39RZC8"/>
<evidence type="ECO:0000313" key="6">
    <source>
        <dbReference type="Proteomes" id="UP001168877"/>
    </source>
</evidence>
<dbReference type="EMBL" id="JAUESC010000385">
    <property type="protein sequence ID" value="KAK0579930.1"/>
    <property type="molecule type" value="Genomic_DNA"/>
</dbReference>
<gene>
    <name evidence="5" type="ORF">LWI29_033585</name>
</gene>
<dbReference type="InterPro" id="IPR032675">
    <property type="entry name" value="LRR_dom_sf"/>
</dbReference>
<dbReference type="PANTHER" id="PTHR11017">
    <property type="entry name" value="LEUCINE-RICH REPEAT-CONTAINING PROTEIN"/>
    <property type="match status" value="1"/>
</dbReference>
<feature type="domain" description="Disease resistance R13L4/SHOC-2-like LRR" evidence="4">
    <location>
        <begin position="370"/>
        <end position="521"/>
    </location>
</feature>
<dbReference type="Pfam" id="PF23598">
    <property type="entry name" value="LRR_14"/>
    <property type="match status" value="1"/>
</dbReference>
<dbReference type="InterPro" id="IPR044974">
    <property type="entry name" value="Disease_R_plants"/>
</dbReference>
<evidence type="ECO:0000256" key="2">
    <source>
        <dbReference type="ARBA" id="ARBA00022737"/>
    </source>
</evidence>
<name>A0AA39RZC8_ACESA</name>
<reference evidence="5" key="1">
    <citation type="journal article" date="2022" name="Plant J.">
        <title>Strategies of tolerance reflected in two North American maple genomes.</title>
        <authorList>
            <person name="McEvoy S.L."/>
            <person name="Sezen U.U."/>
            <person name="Trouern-Trend A."/>
            <person name="McMahon S.M."/>
            <person name="Schaberg P.G."/>
            <person name="Yang J."/>
            <person name="Wegrzyn J.L."/>
            <person name="Swenson N.G."/>
        </authorList>
    </citation>
    <scope>NUCLEOTIDE SEQUENCE</scope>
    <source>
        <strain evidence="5">NS2018</strain>
    </source>
</reference>
<keyword evidence="1" id="KW-0433">Leucine-rich repeat</keyword>
<sequence length="743" mass="84791">MATIQSLFLRPPKRRQPLPDDGRPQETRRVSRTKTNRSANRIWYEMKKKKNVRSMPKTCRLEDRTSSDGSRTIDLHQGAGRSQTTWFVSSNRTGFVQKPIDPVVTQGTEAVKGIFLNMSIIQNTNLKLDSQVFKKMHNVRFLKFYRWENYSLVRLPRGLKYLPDELRYLHWVGYPSKVLPSNLSLENLIELNLSHSKVERLWEGKKHAPKLKRLILSCSQCLTRIPDLSDSPCLEVINLKDCRRLLDISLSIQGLKNLRYLFLEGCKSVRGFARNVHFESLITLDLSFCSNLMKFPQISGNIKELNLRRTGIKEVPSAIENLTGVSVLDLSDCENLKIISANICKLDSLEDINLSGTVIRELSMSSVLGMKKLKRFQLSECRGLKIPSLSGSLCSLRELLLNNCHLMEIPEDIGSLSSLEILELGGNDFRSLPKSMKQLSMLRELCVNNCNKLQSLTEFPPNLEYLEAMNCEQLQTSPDASEFAQVVAERCMNGVPLLKCTFINSPKLNQKALSNILAESLQIIQHRATAEKQYKEGIELGMCYPGSEMPDWFHNQMHNWYNRKFLGLALCAVIAFKGYDCEDSYLMPLLYKCHIKTNQATPFELDGFFILRTYKGYNDRRFINSDHVVLGYRDCSHLELLKDGFTDCTVVFGPPCFGETYEVKHCGVYPIFAESYVTQPCIALDKPSATNQDLREAMNEEYHVTRRLGDEASTSGTKNDLIVISSDDEEMKPHPKRICTKLN</sequence>
<dbReference type="GO" id="GO:0006952">
    <property type="term" value="P:defense response"/>
    <property type="evidence" value="ECO:0007669"/>
    <property type="project" value="InterPro"/>
</dbReference>
<feature type="region of interest" description="Disordered" evidence="3">
    <location>
        <begin position="1"/>
        <end position="40"/>
    </location>
</feature>
<reference evidence="5" key="2">
    <citation type="submission" date="2023-06" db="EMBL/GenBank/DDBJ databases">
        <authorList>
            <person name="Swenson N.G."/>
            <person name="Wegrzyn J.L."/>
            <person name="Mcevoy S.L."/>
        </authorList>
    </citation>
    <scope>NUCLEOTIDE SEQUENCE</scope>
    <source>
        <strain evidence="5">NS2018</strain>
        <tissue evidence="5">Leaf</tissue>
    </source>
</reference>
<dbReference type="InterPro" id="IPR011713">
    <property type="entry name" value="Leu-rich_rpt_3"/>
</dbReference>
<proteinExistence type="predicted"/>
<dbReference type="InterPro" id="IPR055414">
    <property type="entry name" value="LRR_R13L4/SHOC2-like"/>
</dbReference>
<evidence type="ECO:0000256" key="1">
    <source>
        <dbReference type="ARBA" id="ARBA00022614"/>
    </source>
</evidence>
<protein>
    <recommendedName>
        <fullName evidence="4">Disease resistance R13L4/SHOC-2-like LRR domain-containing protein</fullName>
    </recommendedName>
</protein>
<feature type="region of interest" description="Disordered" evidence="3">
    <location>
        <begin position="54"/>
        <end position="75"/>
    </location>
</feature>
<dbReference type="Pfam" id="PF07725">
    <property type="entry name" value="LRR_3"/>
    <property type="match status" value="1"/>
</dbReference>
<feature type="compositionally biased region" description="Basic and acidic residues" evidence="3">
    <location>
        <begin position="59"/>
        <end position="74"/>
    </location>
</feature>
<dbReference type="Gene3D" id="3.80.10.10">
    <property type="entry name" value="Ribonuclease Inhibitor"/>
    <property type="match status" value="2"/>
</dbReference>
<dbReference type="PANTHER" id="PTHR11017:SF479">
    <property type="entry name" value="DISEASE RESISTANCE PROTEIN (TIR-NBS-LRR CLASS) FAMILY"/>
    <property type="match status" value="1"/>
</dbReference>
<keyword evidence="2" id="KW-0677">Repeat</keyword>
<evidence type="ECO:0000313" key="5">
    <source>
        <dbReference type="EMBL" id="KAK0579930.1"/>
    </source>
</evidence>
<dbReference type="SMART" id="SM00369">
    <property type="entry name" value="LRR_TYP"/>
    <property type="match status" value="3"/>
</dbReference>
<dbReference type="InterPro" id="IPR003591">
    <property type="entry name" value="Leu-rich_rpt_typical-subtyp"/>
</dbReference>
<dbReference type="SUPFAM" id="SSF52058">
    <property type="entry name" value="L domain-like"/>
    <property type="match status" value="1"/>
</dbReference>
<comment type="caution">
    <text evidence="5">The sequence shown here is derived from an EMBL/GenBank/DDBJ whole genome shotgun (WGS) entry which is preliminary data.</text>
</comment>
<organism evidence="5 6">
    <name type="scientific">Acer saccharum</name>
    <name type="common">Sugar maple</name>
    <dbReference type="NCBI Taxonomy" id="4024"/>
    <lineage>
        <taxon>Eukaryota</taxon>
        <taxon>Viridiplantae</taxon>
        <taxon>Streptophyta</taxon>
        <taxon>Embryophyta</taxon>
        <taxon>Tracheophyta</taxon>
        <taxon>Spermatophyta</taxon>
        <taxon>Magnoliopsida</taxon>
        <taxon>eudicotyledons</taxon>
        <taxon>Gunneridae</taxon>
        <taxon>Pentapetalae</taxon>
        <taxon>rosids</taxon>
        <taxon>malvids</taxon>
        <taxon>Sapindales</taxon>
        <taxon>Sapindaceae</taxon>
        <taxon>Hippocastanoideae</taxon>
        <taxon>Acereae</taxon>
        <taxon>Acer</taxon>
    </lineage>
</organism>
<feature type="compositionally biased region" description="Basic and acidic residues" evidence="3">
    <location>
        <begin position="17"/>
        <end position="29"/>
    </location>
</feature>
<keyword evidence="6" id="KW-1185">Reference proteome</keyword>
<evidence type="ECO:0000259" key="4">
    <source>
        <dbReference type="Pfam" id="PF23598"/>
    </source>
</evidence>
<dbReference type="Proteomes" id="UP001168877">
    <property type="component" value="Unassembled WGS sequence"/>
</dbReference>
<evidence type="ECO:0000256" key="3">
    <source>
        <dbReference type="SAM" id="MobiDB-lite"/>
    </source>
</evidence>
<accession>A0AA39RZC8</accession>